<feature type="binding site" evidence="4">
    <location>
        <position position="147"/>
    </location>
    <ligand>
        <name>Zn(2+)</name>
        <dbReference type="ChEBI" id="CHEBI:29105"/>
    </ligand>
</feature>
<reference evidence="7" key="1">
    <citation type="journal article" date="2019" name="Int. J. Syst. Evol. Microbiol.">
        <title>The Global Catalogue of Microorganisms (GCM) 10K type strain sequencing project: providing services to taxonomists for standard genome sequencing and annotation.</title>
        <authorList>
            <consortium name="The Broad Institute Genomics Platform"/>
            <consortium name="The Broad Institute Genome Sequencing Center for Infectious Disease"/>
            <person name="Wu L."/>
            <person name="Ma J."/>
        </authorList>
    </citation>
    <scope>NUCLEOTIDE SEQUENCE [LARGE SCALE GENOMIC DNA]</scope>
    <source>
        <strain evidence="7">JCM 17804</strain>
    </source>
</reference>
<keyword evidence="4" id="KW-0479">Metal-binding</keyword>
<dbReference type="InterPro" id="IPR026590">
    <property type="entry name" value="Ssirtuin_cat_dom"/>
</dbReference>
<dbReference type="Pfam" id="PF02146">
    <property type="entry name" value="SIR2"/>
    <property type="match status" value="1"/>
</dbReference>
<keyword evidence="4" id="KW-0862">Zinc</keyword>
<dbReference type="PROSITE" id="PS50305">
    <property type="entry name" value="SIRTUIN"/>
    <property type="match status" value="1"/>
</dbReference>
<gene>
    <name evidence="6" type="ORF">GCM10023165_23400</name>
</gene>
<dbReference type="EC" id="2.3.1.286" evidence="1"/>
<evidence type="ECO:0000256" key="3">
    <source>
        <dbReference type="ARBA" id="ARBA00023027"/>
    </source>
</evidence>
<dbReference type="Gene3D" id="3.40.50.1220">
    <property type="entry name" value="TPP-binding domain"/>
    <property type="match status" value="1"/>
</dbReference>
<evidence type="ECO:0000256" key="2">
    <source>
        <dbReference type="ARBA" id="ARBA00022679"/>
    </source>
</evidence>
<feature type="domain" description="Deacetylase sirtuin-type" evidence="5">
    <location>
        <begin position="1"/>
        <end position="241"/>
    </location>
</feature>
<dbReference type="Gene3D" id="3.30.1600.10">
    <property type="entry name" value="SIR2/SIRT2 'Small Domain"/>
    <property type="match status" value="1"/>
</dbReference>
<dbReference type="CDD" id="cd01407">
    <property type="entry name" value="SIR2-fam"/>
    <property type="match status" value="1"/>
</dbReference>
<accession>A0ABP8HP80</accession>
<dbReference type="SUPFAM" id="SSF52467">
    <property type="entry name" value="DHS-like NAD/FAD-binding domain"/>
    <property type="match status" value="1"/>
</dbReference>
<dbReference type="InterPro" id="IPR050134">
    <property type="entry name" value="NAD-dep_sirtuin_deacylases"/>
</dbReference>
<evidence type="ECO:0000259" key="5">
    <source>
        <dbReference type="PROSITE" id="PS50305"/>
    </source>
</evidence>
<keyword evidence="2" id="KW-0808">Transferase</keyword>
<feature type="binding site" evidence="4">
    <location>
        <position position="132"/>
    </location>
    <ligand>
        <name>Zn(2+)</name>
        <dbReference type="ChEBI" id="CHEBI:29105"/>
    </ligand>
</feature>
<evidence type="ECO:0000313" key="6">
    <source>
        <dbReference type="EMBL" id="GAA4342054.1"/>
    </source>
</evidence>
<evidence type="ECO:0000256" key="4">
    <source>
        <dbReference type="PROSITE-ProRule" id="PRU00236"/>
    </source>
</evidence>
<name>A0ABP8HP80_9BURK</name>
<feature type="binding site" evidence="4">
    <location>
        <position position="129"/>
    </location>
    <ligand>
        <name>Zn(2+)</name>
        <dbReference type="ChEBI" id="CHEBI:29105"/>
    </ligand>
</feature>
<organism evidence="6 7">
    <name type="scientific">Variovorax defluvii</name>
    <dbReference type="NCBI Taxonomy" id="913761"/>
    <lineage>
        <taxon>Bacteria</taxon>
        <taxon>Pseudomonadati</taxon>
        <taxon>Pseudomonadota</taxon>
        <taxon>Betaproteobacteria</taxon>
        <taxon>Burkholderiales</taxon>
        <taxon>Comamonadaceae</taxon>
        <taxon>Variovorax</taxon>
    </lineage>
</organism>
<evidence type="ECO:0000256" key="1">
    <source>
        <dbReference type="ARBA" id="ARBA00012928"/>
    </source>
</evidence>
<feature type="active site" description="Proton acceptor" evidence="4">
    <location>
        <position position="121"/>
    </location>
</feature>
<dbReference type="EMBL" id="BAABGJ010000020">
    <property type="protein sequence ID" value="GAA4342054.1"/>
    <property type="molecule type" value="Genomic_DNA"/>
</dbReference>
<dbReference type="PANTHER" id="PTHR11085">
    <property type="entry name" value="NAD-DEPENDENT PROTEIN DEACYLASE SIRTUIN-5, MITOCHONDRIAL-RELATED"/>
    <property type="match status" value="1"/>
</dbReference>
<keyword evidence="3" id="KW-0520">NAD</keyword>
<keyword evidence="7" id="KW-1185">Reference proteome</keyword>
<proteinExistence type="predicted"/>
<dbReference type="InterPro" id="IPR026591">
    <property type="entry name" value="Sirtuin_cat_small_dom_sf"/>
</dbReference>
<evidence type="ECO:0000313" key="7">
    <source>
        <dbReference type="Proteomes" id="UP001500975"/>
    </source>
</evidence>
<dbReference type="PANTHER" id="PTHR11085:SF10">
    <property type="entry name" value="NAD-DEPENDENT PROTEIN DEACYLASE SIRTUIN-5, MITOCHONDRIAL-RELATED"/>
    <property type="match status" value="1"/>
</dbReference>
<sequence>MTDAGTLEAAQELMRSARRVVVFSGAGLSKASGIPTYRDADGLWMNRGAVRFSHADDLARNAAGFSRFWSQRLAQVEAAAPNPAHLALARLQRLRPATRLITQNVDGLLGLAGCHDVLELHGSLRRWRCDGCGNRRGPWPLKRCLRCAGRARPDVVMFGEMLDEGVLVAAQDAVLQCDLLLVVGSTAVVYPAADLPLEAMKKGATIITLNAEPIRHVDVFADAVLRGKAELLLPQLLDGIR</sequence>
<dbReference type="InterPro" id="IPR003000">
    <property type="entry name" value="Sirtuin"/>
</dbReference>
<dbReference type="Proteomes" id="UP001500975">
    <property type="component" value="Unassembled WGS sequence"/>
</dbReference>
<feature type="binding site" evidence="4">
    <location>
        <position position="144"/>
    </location>
    <ligand>
        <name>Zn(2+)</name>
        <dbReference type="ChEBI" id="CHEBI:29105"/>
    </ligand>
</feature>
<comment type="caution">
    <text evidence="6">The sequence shown here is derived from an EMBL/GenBank/DDBJ whole genome shotgun (WGS) entry which is preliminary data.</text>
</comment>
<protein>
    <recommendedName>
        <fullName evidence="1">protein acetyllysine N-acetyltransferase</fullName>
        <ecNumber evidence="1">2.3.1.286</ecNumber>
    </recommendedName>
</protein>
<dbReference type="InterPro" id="IPR029035">
    <property type="entry name" value="DHS-like_NAD/FAD-binding_dom"/>
</dbReference>